<feature type="region of interest" description="Disordered" evidence="2">
    <location>
        <begin position="1"/>
        <end position="77"/>
    </location>
</feature>
<name>A0A5B8MEK4_9CHLO</name>
<accession>A0A5B8MEK4</accession>
<feature type="domain" description="STI1/HOP DP" evidence="3">
    <location>
        <begin position="213"/>
        <end position="258"/>
    </location>
</feature>
<reference evidence="4 5" key="1">
    <citation type="submission" date="2018-07" db="EMBL/GenBank/DDBJ databases">
        <title>The complete nuclear genome of the prasinophyte Chloropicon primus (CCMP1205).</title>
        <authorList>
            <person name="Pombert J.-F."/>
            <person name="Otis C."/>
            <person name="Turmel M."/>
            <person name="Lemieux C."/>
        </authorList>
    </citation>
    <scope>NUCLEOTIDE SEQUENCE [LARGE SCALE GENOMIC DNA]</scope>
    <source>
        <strain evidence="4 5">CCMP1205</strain>
    </source>
</reference>
<proteinExistence type="predicted"/>
<organism evidence="4 5">
    <name type="scientific">Chloropicon primus</name>
    <dbReference type="NCBI Taxonomy" id="1764295"/>
    <lineage>
        <taxon>Eukaryota</taxon>
        <taxon>Viridiplantae</taxon>
        <taxon>Chlorophyta</taxon>
        <taxon>Chloropicophyceae</taxon>
        <taxon>Chloropicales</taxon>
        <taxon>Chloropicaceae</taxon>
        <taxon>Chloropicon</taxon>
    </lineage>
</organism>
<evidence type="ECO:0000256" key="2">
    <source>
        <dbReference type="SAM" id="MobiDB-lite"/>
    </source>
</evidence>
<keyword evidence="1" id="KW-0677">Repeat</keyword>
<evidence type="ECO:0000313" key="4">
    <source>
        <dbReference type="EMBL" id="QDZ19046.1"/>
    </source>
</evidence>
<dbReference type="EMBL" id="CP031035">
    <property type="protein sequence ID" value="QDZ19046.1"/>
    <property type="molecule type" value="Genomic_DNA"/>
</dbReference>
<feature type="compositionally biased region" description="Basic residues" evidence="2">
    <location>
        <begin position="1"/>
        <end position="10"/>
    </location>
</feature>
<dbReference type="STRING" id="1764295.A0A5B8MEK4"/>
<evidence type="ECO:0000256" key="1">
    <source>
        <dbReference type="ARBA" id="ARBA00022737"/>
    </source>
</evidence>
<dbReference type="Gene3D" id="1.10.260.100">
    <property type="match status" value="1"/>
</dbReference>
<feature type="compositionally biased region" description="Low complexity" evidence="2">
    <location>
        <begin position="18"/>
        <end position="36"/>
    </location>
</feature>
<dbReference type="AlphaFoldDB" id="A0A5B8MEK4"/>
<dbReference type="Pfam" id="PF08855">
    <property type="entry name" value="DUF1825"/>
    <property type="match status" value="1"/>
</dbReference>
<evidence type="ECO:0000313" key="5">
    <source>
        <dbReference type="Proteomes" id="UP000316726"/>
    </source>
</evidence>
<dbReference type="InterPro" id="IPR014954">
    <property type="entry name" value="DUF1825"/>
</dbReference>
<dbReference type="InterPro" id="IPR041243">
    <property type="entry name" value="STI1/HOP_DP"/>
</dbReference>
<gene>
    <name evidence="4" type="ORF">A3770_02p15640</name>
</gene>
<sequence length="270" mass="30156">MAVRSSRCHRSLGGAGAGPSVAGAARSRGIRRPCSGCGRGRRGRARFPLRAGNDFDPFAQADENDKPPPESMSSPFLNSPVVAQEAQEIFEQFKQLSSLQPKYNKFDVEGKRIFVNQMEEMCEKLKVFTTRYKLASGDAYAQEMIRRLSDQLAEVNMTIDGMYEGLVQTTKAMKEMLEQEERLGADIVNTGNPYFKDKSYGGPAFSQAMPDIGKLMEDPEAAALLSDPEVLKIMQRCMADPELFVTEAENNEKIRKVVELFVKNMDQDMM</sequence>
<dbReference type="OrthoDB" id="10263385at2759"/>
<evidence type="ECO:0000259" key="3">
    <source>
        <dbReference type="Pfam" id="PF17830"/>
    </source>
</evidence>
<protein>
    <recommendedName>
        <fullName evidence="3">STI1/HOP DP domain-containing protein</fullName>
    </recommendedName>
</protein>
<dbReference type="Pfam" id="PF17830">
    <property type="entry name" value="STI1-HOP_DP"/>
    <property type="match status" value="1"/>
</dbReference>
<dbReference type="Proteomes" id="UP000316726">
    <property type="component" value="Chromosome 2"/>
</dbReference>
<keyword evidence="5" id="KW-1185">Reference proteome</keyword>